<dbReference type="Pfam" id="PF09554">
    <property type="entry name" value="RE_HaeII"/>
    <property type="match status" value="1"/>
</dbReference>
<keyword evidence="1" id="KW-0540">Nuclease</keyword>
<keyword evidence="1" id="KW-0378">Hydrolase</keyword>
<sequence length="61" mass="6786">MWSNFGLAIQVKHLSLDEELAEDIVSSISADRIVIVCKKAEQSVIVSLLTQIGWKSRIQTS</sequence>
<evidence type="ECO:0000313" key="1">
    <source>
        <dbReference type="EMBL" id="SUA25246.1"/>
    </source>
</evidence>
<reference evidence="1" key="1">
    <citation type="submission" date="2018-06" db="EMBL/GenBank/DDBJ databases">
        <authorList>
            <consortium name="Pathogen Informatics"/>
            <person name="Doyle S."/>
        </authorList>
    </citation>
    <scope>NUCLEOTIDE SEQUENCE [LARGE SCALE GENOMIC DNA]</scope>
    <source>
        <strain evidence="1">NCTC11421</strain>
    </source>
</reference>
<dbReference type="GO" id="GO:0004519">
    <property type="term" value="F:endonuclease activity"/>
    <property type="evidence" value="ECO:0007669"/>
    <property type="project" value="UniProtKB-KW"/>
</dbReference>
<dbReference type="AlphaFoldDB" id="A0A378W3B9"/>
<protein>
    <submittedName>
        <fullName evidence="1">NgoI restriction endonuclease</fullName>
    </submittedName>
</protein>
<organism evidence="1">
    <name type="scientific">Neisseria gonorrhoeae</name>
    <dbReference type="NCBI Taxonomy" id="485"/>
    <lineage>
        <taxon>Bacteria</taxon>
        <taxon>Pseudomonadati</taxon>
        <taxon>Pseudomonadota</taxon>
        <taxon>Betaproteobacteria</taxon>
        <taxon>Neisseriales</taxon>
        <taxon>Neisseriaceae</taxon>
        <taxon>Neisseria</taxon>
    </lineage>
</organism>
<name>A0A378W3B9_NEIGO</name>
<gene>
    <name evidence="1" type="ORF">NCTC11421_03262</name>
</gene>
<dbReference type="EMBL" id="UGRI01000001">
    <property type="protein sequence ID" value="SUA25246.1"/>
    <property type="molecule type" value="Genomic_DNA"/>
</dbReference>
<dbReference type="InterPro" id="IPR019058">
    <property type="entry name" value="Restrct_endonuc_II_HaeII"/>
</dbReference>
<dbReference type="REBASE" id="406429">
    <property type="entry name" value="Ngo11421ORF3265P"/>
</dbReference>
<accession>A0A378W3B9</accession>
<keyword evidence="1" id="KW-0255">Endonuclease</keyword>
<proteinExistence type="predicted"/>